<feature type="region of interest" description="Disordered" evidence="2">
    <location>
        <begin position="472"/>
        <end position="491"/>
    </location>
</feature>
<feature type="compositionally biased region" description="Basic and acidic residues" evidence="2">
    <location>
        <begin position="55"/>
        <end position="77"/>
    </location>
</feature>
<accession>A0A813K0J5</accession>
<name>A0A813K0J5_POLGL</name>
<feature type="compositionally biased region" description="Low complexity" evidence="2">
    <location>
        <begin position="897"/>
        <end position="906"/>
    </location>
</feature>
<feature type="compositionally biased region" description="Basic and acidic residues" evidence="2">
    <location>
        <begin position="823"/>
        <end position="837"/>
    </location>
</feature>
<feature type="compositionally biased region" description="Polar residues" evidence="2">
    <location>
        <begin position="700"/>
        <end position="715"/>
    </location>
</feature>
<feature type="region of interest" description="Disordered" evidence="2">
    <location>
        <begin position="793"/>
        <end position="854"/>
    </location>
</feature>
<protein>
    <submittedName>
        <fullName evidence="3">Uncharacterized protein</fullName>
    </submittedName>
</protein>
<feature type="region of interest" description="Disordered" evidence="2">
    <location>
        <begin position="591"/>
        <end position="618"/>
    </location>
</feature>
<comment type="caution">
    <text evidence="3">The sequence shown here is derived from an EMBL/GenBank/DDBJ whole genome shotgun (WGS) entry which is preliminary data.</text>
</comment>
<feature type="region of interest" description="Disordered" evidence="2">
    <location>
        <begin position="539"/>
        <end position="562"/>
    </location>
</feature>
<evidence type="ECO:0000313" key="4">
    <source>
        <dbReference type="Proteomes" id="UP000626109"/>
    </source>
</evidence>
<evidence type="ECO:0000256" key="2">
    <source>
        <dbReference type="SAM" id="MobiDB-lite"/>
    </source>
</evidence>
<evidence type="ECO:0000313" key="3">
    <source>
        <dbReference type="EMBL" id="CAE8693888.1"/>
    </source>
</evidence>
<feature type="compositionally biased region" description="Basic and acidic residues" evidence="2">
    <location>
        <begin position="909"/>
        <end position="923"/>
    </location>
</feature>
<evidence type="ECO:0000256" key="1">
    <source>
        <dbReference type="SAM" id="Coils"/>
    </source>
</evidence>
<sequence length="953" mass="105146">MHLLHRQAASPPSPPSSEANSWAEVSFMELEEGQDSSGNESLVVIRPSETSPSRRRADEPGWRSAKEAPKKPQDQQHKKTASASSSMGASASSSSLRKKPLLGSLSTRIFQSEANAAVRILQAWWRTRGVPAVHLPDADEATEDEVMSEVLDEAEDTEDEVPSMPRCALSRTELWDQSVSSLDSLLAGCEETSETSETSDEENEEPEAEAQTSHIAPGAEAQKETRASQEQFKKCRKQQFQKTRGAANSAGAPAASKSRHAVTQQLNISKKSRWSWSASWAFPRLLGAALPLMLLLWTWLFGILPTAPERSSGIPELSSSVPQQLRENGSLLQPDFAPFASSSVPQAASRAGPKPAELPLVKPMPIPGTGSSEGVGGWWAVAAPSARPRPVPLSSSEGVADYVSAVALEALEAARRDVDMARRTAAAALREAVAAQRSWMVEDRARRAAELDALEARQQLAALLRALEANRSRNGEAPANDRREGSEDPPAAATDMASLALTLCQTFGFGSAGTSWFWAPEPVPQPAVSVSNYPFSPSEFEEAELTQEQAGSPDCNSTDSNDVHEDLQLESTDDGTQFFDALFEERAAAGSDLEVEEQAAVEQPEEPPAQRAGGKKAAVAESSHFASHLILWPGMDSWRLLASAEAEEPTKEAERQEQDLQPAVREKQETVDKLVAPSTTQAVWSMRKLPAMLPPPPSRAKNSQVPQSRPKSSTAPPAVAGVRAAWHQHWQTYWSRSPPASPSRGRNERAQTLALALEEQKQAMFAEIARHREQLVMKEQLVQLQLESLGQIRKDGLPSGKPKEAPKYKPEKEHWTSWTQERNQWKQERHREEDQRQTRHYWQTQEQRVKEDKNQEQAQAFGLYDFKFASKAWVTKAAETVSRRAERWVSDAKQRAESWAAEAGSRAARKAEHARQRAEEAQRRAVQKVQLAQDKAMHHLEKARRKAERLAEQ</sequence>
<feature type="compositionally biased region" description="Polar residues" evidence="2">
    <location>
        <begin position="546"/>
        <end position="560"/>
    </location>
</feature>
<keyword evidence="1" id="KW-0175">Coiled coil</keyword>
<dbReference type="EMBL" id="CAJNNW010027940">
    <property type="protein sequence ID" value="CAE8693888.1"/>
    <property type="molecule type" value="Genomic_DNA"/>
</dbReference>
<dbReference type="AlphaFoldDB" id="A0A813K0J5"/>
<feature type="compositionally biased region" description="Basic and acidic residues" evidence="2">
    <location>
        <begin position="884"/>
        <end position="896"/>
    </location>
</feature>
<gene>
    <name evidence="3" type="ORF">PGLA2088_LOCUS28581</name>
</gene>
<feature type="region of interest" description="Disordered" evidence="2">
    <location>
        <begin position="690"/>
        <end position="721"/>
    </location>
</feature>
<feature type="compositionally biased region" description="Acidic residues" evidence="2">
    <location>
        <begin position="593"/>
        <end position="605"/>
    </location>
</feature>
<feature type="region of interest" description="Disordered" evidence="2">
    <location>
        <begin position="644"/>
        <end position="674"/>
    </location>
</feature>
<feature type="compositionally biased region" description="Basic and acidic residues" evidence="2">
    <location>
        <begin position="221"/>
        <end position="233"/>
    </location>
</feature>
<feature type="region of interest" description="Disordered" evidence="2">
    <location>
        <begin position="1"/>
        <end position="98"/>
    </location>
</feature>
<feature type="compositionally biased region" description="Low complexity" evidence="2">
    <location>
        <begin position="81"/>
        <end position="98"/>
    </location>
</feature>
<dbReference type="Proteomes" id="UP000626109">
    <property type="component" value="Unassembled WGS sequence"/>
</dbReference>
<feature type="compositionally biased region" description="Acidic residues" evidence="2">
    <location>
        <begin position="191"/>
        <end position="208"/>
    </location>
</feature>
<organism evidence="3 4">
    <name type="scientific">Polarella glacialis</name>
    <name type="common">Dinoflagellate</name>
    <dbReference type="NCBI Taxonomy" id="89957"/>
    <lineage>
        <taxon>Eukaryota</taxon>
        <taxon>Sar</taxon>
        <taxon>Alveolata</taxon>
        <taxon>Dinophyceae</taxon>
        <taxon>Suessiales</taxon>
        <taxon>Suessiaceae</taxon>
        <taxon>Polarella</taxon>
    </lineage>
</organism>
<feature type="region of interest" description="Disordered" evidence="2">
    <location>
        <begin position="884"/>
        <end position="932"/>
    </location>
</feature>
<proteinExistence type="predicted"/>
<feature type="compositionally biased region" description="Basic and acidic residues" evidence="2">
    <location>
        <begin position="793"/>
        <end position="815"/>
    </location>
</feature>
<reference evidence="3" key="1">
    <citation type="submission" date="2021-02" db="EMBL/GenBank/DDBJ databases">
        <authorList>
            <person name="Dougan E. K."/>
            <person name="Rhodes N."/>
            <person name="Thang M."/>
            <person name="Chan C."/>
        </authorList>
    </citation>
    <scope>NUCLEOTIDE SEQUENCE</scope>
</reference>
<feature type="compositionally biased region" description="Basic and acidic residues" evidence="2">
    <location>
        <begin position="648"/>
        <end position="672"/>
    </location>
</feature>
<feature type="region of interest" description="Disordered" evidence="2">
    <location>
        <begin position="187"/>
        <end position="258"/>
    </location>
</feature>
<feature type="compositionally biased region" description="Basic and acidic residues" evidence="2">
    <location>
        <begin position="472"/>
        <end position="486"/>
    </location>
</feature>
<feature type="non-terminal residue" evidence="3">
    <location>
        <position position="953"/>
    </location>
</feature>
<feature type="compositionally biased region" description="Low complexity" evidence="2">
    <location>
        <begin position="240"/>
        <end position="256"/>
    </location>
</feature>
<feature type="coiled-coil region" evidence="1">
    <location>
        <begin position="411"/>
        <end position="466"/>
    </location>
</feature>